<reference evidence="5" key="1">
    <citation type="journal article" date="2021" name="Open Biol.">
        <title>Shared evolutionary footprints suggest mitochondrial oxidative damage underlies multiple complex I losses in fungi.</title>
        <authorList>
            <person name="Schikora-Tamarit M.A."/>
            <person name="Marcet-Houben M."/>
            <person name="Nosek J."/>
            <person name="Gabaldon T."/>
        </authorList>
    </citation>
    <scope>NUCLEOTIDE SEQUENCE</scope>
    <source>
        <strain evidence="5">CBS6075</strain>
    </source>
</reference>
<gene>
    <name evidence="5" type="ORF">OGAPHI_003737</name>
</gene>
<organism evidence="5 6">
    <name type="scientific">Ogataea philodendri</name>
    <dbReference type="NCBI Taxonomy" id="1378263"/>
    <lineage>
        <taxon>Eukaryota</taxon>
        <taxon>Fungi</taxon>
        <taxon>Dikarya</taxon>
        <taxon>Ascomycota</taxon>
        <taxon>Saccharomycotina</taxon>
        <taxon>Pichiomycetes</taxon>
        <taxon>Pichiales</taxon>
        <taxon>Pichiaceae</taxon>
        <taxon>Ogataea</taxon>
    </lineage>
</organism>
<dbReference type="Proteomes" id="UP000769157">
    <property type="component" value="Unassembled WGS sequence"/>
</dbReference>
<dbReference type="OrthoDB" id="2116030at2759"/>
<evidence type="ECO:0000313" key="5">
    <source>
        <dbReference type="EMBL" id="KAH3665551.1"/>
    </source>
</evidence>
<evidence type="ECO:0000256" key="1">
    <source>
        <dbReference type="ARBA" id="ARBA00004173"/>
    </source>
</evidence>
<evidence type="ECO:0000256" key="2">
    <source>
        <dbReference type="ARBA" id="ARBA00023128"/>
    </source>
</evidence>
<evidence type="ECO:0000313" key="6">
    <source>
        <dbReference type="Proteomes" id="UP000769157"/>
    </source>
</evidence>
<comment type="subcellular location">
    <subcellularLocation>
        <location evidence="1">Mitochondrion</location>
    </subcellularLocation>
</comment>
<dbReference type="InterPro" id="IPR020373">
    <property type="entry name" value="Kgd4/YMR-31"/>
</dbReference>
<dbReference type="Pfam" id="PF10937">
    <property type="entry name" value="Kgd4-YMR31"/>
    <property type="match status" value="1"/>
</dbReference>
<protein>
    <submittedName>
        <fullName evidence="5">Uncharacterized protein</fullName>
    </submittedName>
</protein>
<name>A0A9P8T4A8_9ASCO</name>
<dbReference type="RefSeq" id="XP_046060755.1">
    <property type="nucleotide sequence ID" value="XM_046204741.1"/>
</dbReference>
<feature type="compositionally biased region" description="Polar residues" evidence="4">
    <location>
        <begin position="41"/>
        <end position="58"/>
    </location>
</feature>
<dbReference type="GO" id="GO:0006103">
    <property type="term" value="P:2-oxoglutarate metabolic process"/>
    <property type="evidence" value="ECO:0007669"/>
    <property type="project" value="InterPro"/>
</dbReference>
<evidence type="ECO:0000256" key="4">
    <source>
        <dbReference type="SAM" id="MobiDB-lite"/>
    </source>
</evidence>
<sequence>MSPASSLLVDHTCLLVSCYIEPLTIESSSAPGPHPCAPNSIMPSKASSGASTTQSFSTGPIAFESRNLLSPRFRYTALEELEIEDVNTGGAEYIIR</sequence>
<keyword evidence="6" id="KW-1185">Reference proteome</keyword>
<dbReference type="AlphaFoldDB" id="A0A9P8T4A8"/>
<accession>A0A9P8T4A8</accession>
<feature type="region of interest" description="Disordered" evidence="4">
    <location>
        <begin position="30"/>
        <end position="58"/>
    </location>
</feature>
<dbReference type="GeneID" id="70235702"/>
<keyword evidence="2" id="KW-0496">Mitochondrion</keyword>
<dbReference type="EMBL" id="JAEUBE010000295">
    <property type="protein sequence ID" value="KAH3665551.1"/>
    <property type="molecule type" value="Genomic_DNA"/>
</dbReference>
<proteinExistence type="inferred from homology"/>
<reference evidence="5" key="2">
    <citation type="submission" date="2021-01" db="EMBL/GenBank/DDBJ databases">
        <authorList>
            <person name="Schikora-Tamarit M.A."/>
        </authorList>
    </citation>
    <scope>NUCLEOTIDE SEQUENCE</scope>
    <source>
        <strain evidence="5">CBS6075</strain>
    </source>
</reference>
<comment type="similarity">
    <text evidence="3">Belongs to the alpha-ketoglutarate dehydrogenase component 4 family.</text>
</comment>
<dbReference type="GO" id="GO:0005739">
    <property type="term" value="C:mitochondrion"/>
    <property type="evidence" value="ECO:0007669"/>
    <property type="project" value="UniProtKB-SubCell"/>
</dbReference>
<evidence type="ECO:0000256" key="3">
    <source>
        <dbReference type="ARBA" id="ARBA00043970"/>
    </source>
</evidence>
<comment type="caution">
    <text evidence="5">The sequence shown here is derived from an EMBL/GenBank/DDBJ whole genome shotgun (WGS) entry which is preliminary data.</text>
</comment>